<reference evidence="2" key="1">
    <citation type="journal article" date="2023" name="DNA Res.">
        <title>Chromosome-level genome assembly of Phrynocephalus forsythii using third-generation DNA sequencing and Hi-C analysis.</title>
        <authorList>
            <person name="Qi Y."/>
            <person name="Zhao W."/>
            <person name="Zhao Y."/>
            <person name="Niu C."/>
            <person name="Cao S."/>
            <person name="Zhang Y."/>
        </authorList>
    </citation>
    <scope>NUCLEOTIDE SEQUENCE</scope>
    <source>
        <tissue evidence="2">Muscle</tissue>
    </source>
</reference>
<keyword evidence="1" id="KW-1133">Transmembrane helix</keyword>
<keyword evidence="3" id="KW-1185">Reference proteome</keyword>
<sequence length="155" mass="17633">MAPPSVDSPLNDCTNCLLIMIILAIVAGVFIVISAILCELVLRGSVRRDRRGVQSVWRQGGALWIEPTQSHRDPDILARPSETVPLWIQRSNDWFLHDLPADPMRCDSTEDLQTETYSPHSCSPLYDQEGHIWGVQPRVTLQELEGFFHHNNRHI</sequence>
<dbReference type="Pfam" id="PF15755">
    <property type="entry name" value="DUF4689"/>
    <property type="match status" value="1"/>
</dbReference>
<dbReference type="Proteomes" id="UP001142489">
    <property type="component" value="Unassembled WGS sequence"/>
</dbReference>
<evidence type="ECO:0000313" key="3">
    <source>
        <dbReference type="Proteomes" id="UP001142489"/>
    </source>
</evidence>
<name>A0A9Q0XHH3_9SAUR</name>
<evidence type="ECO:0000256" key="1">
    <source>
        <dbReference type="SAM" id="Phobius"/>
    </source>
</evidence>
<evidence type="ECO:0000313" key="2">
    <source>
        <dbReference type="EMBL" id="KAJ7314079.1"/>
    </source>
</evidence>
<gene>
    <name evidence="2" type="ORF">JRQ81_006013</name>
</gene>
<comment type="caution">
    <text evidence="2">The sequence shown here is derived from an EMBL/GenBank/DDBJ whole genome shotgun (WGS) entry which is preliminary data.</text>
</comment>
<dbReference type="OrthoDB" id="9834691at2759"/>
<dbReference type="PANTHER" id="PTHR36134">
    <property type="entry name" value="TRANSMEMBRANE PROTEIN C16ORF54"/>
    <property type="match status" value="1"/>
</dbReference>
<accession>A0A9Q0XHH3</accession>
<dbReference type="EMBL" id="JAPFRF010000012">
    <property type="protein sequence ID" value="KAJ7314079.1"/>
    <property type="molecule type" value="Genomic_DNA"/>
</dbReference>
<feature type="transmembrane region" description="Helical" evidence="1">
    <location>
        <begin position="17"/>
        <end position="42"/>
    </location>
</feature>
<dbReference type="AlphaFoldDB" id="A0A9Q0XHH3"/>
<keyword evidence="1" id="KW-0472">Membrane</keyword>
<organism evidence="2 3">
    <name type="scientific">Phrynocephalus forsythii</name>
    <dbReference type="NCBI Taxonomy" id="171643"/>
    <lineage>
        <taxon>Eukaryota</taxon>
        <taxon>Metazoa</taxon>
        <taxon>Chordata</taxon>
        <taxon>Craniata</taxon>
        <taxon>Vertebrata</taxon>
        <taxon>Euteleostomi</taxon>
        <taxon>Lepidosauria</taxon>
        <taxon>Squamata</taxon>
        <taxon>Bifurcata</taxon>
        <taxon>Unidentata</taxon>
        <taxon>Episquamata</taxon>
        <taxon>Toxicofera</taxon>
        <taxon>Iguania</taxon>
        <taxon>Acrodonta</taxon>
        <taxon>Agamidae</taxon>
        <taxon>Agaminae</taxon>
        <taxon>Phrynocephalus</taxon>
    </lineage>
</organism>
<dbReference type="InterPro" id="IPR031499">
    <property type="entry name" value="DUF4689"/>
</dbReference>
<dbReference type="PANTHER" id="PTHR36134:SF1">
    <property type="entry name" value="TRANSMEMBRANE PROTEIN C16ORF54"/>
    <property type="match status" value="1"/>
</dbReference>
<keyword evidence="1" id="KW-0812">Transmembrane</keyword>
<protein>
    <submittedName>
        <fullName evidence="2">Uncharacterized protein</fullName>
    </submittedName>
</protein>
<proteinExistence type="predicted"/>